<dbReference type="EMBL" id="CR522870">
    <property type="protein sequence ID" value="CAG36036.1"/>
    <property type="molecule type" value="Genomic_DNA"/>
</dbReference>
<sequence>MNKKSFNKPLLQAAAVIILGIILFLFVVNSESTSILAGLWAIISGIFCTLVYIVGILLFIAIFIAIFLGITTLISKEQSSILCQQIKKRLQDSWEWSKNLFCRCSSTKMMAMAGKKGTEIALLQEKIAELEEEVVLLREVAKHNTERIEQIAKKQEEEYEVIHD</sequence>
<reference evidence="4" key="1">
    <citation type="journal article" date="2004" name="Environ. Microbiol.">
        <title>The genome of Desulfotalea psychrophila, a sulfate-reducing bacterium from permanently cold Arctic sediments.</title>
        <authorList>
            <person name="Rabus R."/>
            <person name="Ruepp A."/>
            <person name="Frickey T."/>
            <person name="Rattei T."/>
            <person name="Fartmann B."/>
            <person name="Stark M."/>
            <person name="Bauer M."/>
            <person name="Zibat A."/>
            <person name="Lombardot T."/>
            <person name="Becker I."/>
            <person name="Amann J."/>
            <person name="Gellner K."/>
            <person name="Teeling H."/>
            <person name="Leuschner W.D."/>
            <person name="Gloeckner F.-O."/>
            <person name="Lupas A.N."/>
            <person name="Amann R."/>
            <person name="Klenk H.-P."/>
        </authorList>
    </citation>
    <scope>NUCLEOTIDE SEQUENCE [LARGE SCALE GENOMIC DNA]</scope>
    <source>
        <strain evidence="4">DSM 12343 / LSv54</strain>
    </source>
</reference>
<gene>
    <name evidence="3" type="ordered locus">DP1307</name>
</gene>
<dbReference type="RefSeq" id="WP_011188548.1">
    <property type="nucleotide sequence ID" value="NC_006138.1"/>
</dbReference>
<dbReference type="AlphaFoldDB" id="Q6ANN8"/>
<keyword evidence="2" id="KW-0472">Membrane</keyword>
<proteinExistence type="predicted"/>
<evidence type="ECO:0000313" key="3">
    <source>
        <dbReference type="EMBL" id="CAG36036.1"/>
    </source>
</evidence>
<name>Q6ANN8_DESPS</name>
<protein>
    <submittedName>
        <fullName evidence="3">Uncharacterized protein</fullName>
    </submittedName>
</protein>
<feature type="coiled-coil region" evidence="1">
    <location>
        <begin position="113"/>
        <end position="158"/>
    </location>
</feature>
<organism evidence="3 4">
    <name type="scientific">Desulfotalea psychrophila (strain LSv54 / DSM 12343)</name>
    <dbReference type="NCBI Taxonomy" id="177439"/>
    <lineage>
        <taxon>Bacteria</taxon>
        <taxon>Pseudomonadati</taxon>
        <taxon>Thermodesulfobacteriota</taxon>
        <taxon>Desulfobulbia</taxon>
        <taxon>Desulfobulbales</taxon>
        <taxon>Desulfocapsaceae</taxon>
        <taxon>Desulfotalea</taxon>
    </lineage>
</organism>
<evidence type="ECO:0000256" key="1">
    <source>
        <dbReference type="SAM" id="Coils"/>
    </source>
</evidence>
<accession>Q6ANN8</accession>
<keyword evidence="2" id="KW-0812">Transmembrane</keyword>
<keyword evidence="1" id="KW-0175">Coiled coil</keyword>
<feature type="transmembrane region" description="Helical" evidence="2">
    <location>
        <begin position="40"/>
        <end position="70"/>
    </location>
</feature>
<dbReference type="Proteomes" id="UP000000602">
    <property type="component" value="Chromosome"/>
</dbReference>
<dbReference type="KEGG" id="dps:DP1307"/>
<dbReference type="HOGENOM" id="CLU_1616364_0_0_7"/>
<evidence type="ECO:0000256" key="2">
    <source>
        <dbReference type="SAM" id="Phobius"/>
    </source>
</evidence>
<evidence type="ECO:0000313" key="4">
    <source>
        <dbReference type="Proteomes" id="UP000000602"/>
    </source>
</evidence>
<keyword evidence="2" id="KW-1133">Transmembrane helix</keyword>
<keyword evidence="4" id="KW-1185">Reference proteome</keyword>